<organism evidence="1">
    <name type="scientific">marine metagenome</name>
    <dbReference type="NCBI Taxonomy" id="408172"/>
    <lineage>
        <taxon>unclassified sequences</taxon>
        <taxon>metagenomes</taxon>
        <taxon>ecological metagenomes</taxon>
    </lineage>
</organism>
<accession>A0A382AZ07</accession>
<gene>
    <name evidence="1" type="ORF">METZ01_LOCUS159087</name>
</gene>
<evidence type="ECO:0008006" key="2">
    <source>
        <dbReference type="Google" id="ProtNLM"/>
    </source>
</evidence>
<evidence type="ECO:0000313" key="1">
    <source>
        <dbReference type="EMBL" id="SVB06233.1"/>
    </source>
</evidence>
<dbReference type="Pfam" id="PF02686">
    <property type="entry name" value="GatC"/>
    <property type="match status" value="1"/>
</dbReference>
<dbReference type="HAMAP" id="MF_00122">
    <property type="entry name" value="GatC"/>
    <property type="match status" value="1"/>
</dbReference>
<sequence length="92" mass="10397">MSDKIDTQKIAKLARLKLTEIESDKLDGYLEQVVDYIDQLNQLDTSNVQPTSHVLPVHNVFRDDKGSKSKNIDYLTGAPSNNKGHYEVPKII</sequence>
<dbReference type="AlphaFoldDB" id="A0A382AZ07"/>
<reference evidence="1" key="1">
    <citation type="submission" date="2018-05" db="EMBL/GenBank/DDBJ databases">
        <authorList>
            <person name="Lanie J.A."/>
            <person name="Ng W.-L."/>
            <person name="Kazmierczak K.M."/>
            <person name="Andrzejewski T.M."/>
            <person name="Davidsen T.M."/>
            <person name="Wayne K.J."/>
            <person name="Tettelin H."/>
            <person name="Glass J.I."/>
            <person name="Rusch D."/>
            <person name="Podicherti R."/>
            <person name="Tsui H.-C.T."/>
            <person name="Winkler M.E."/>
        </authorList>
    </citation>
    <scope>NUCLEOTIDE SEQUENCE</scope>
</reference>
<dbReference type="Gene3D" id="1.10.20.60">
    <property type="entry name" value="Glu-tRNAGln amidotransferase C subunit, N-terminal domain"/>
    <property type="match status" value="1"/>
</dbReference>
<dbReference type="NCBIfam" id="TIGR00135">
    <property type="entry name" value="gatC"/>
    <property type="match status" value="1"/>
</dbReference>
<dbReference type="GO" id="GO:0070681">
    <property type="term" value="P:glutaminyl-tRNAGln biosynthesis via transamidation"/>
    <property type="evidence" value="ECO:0007669"/>
    <property type="project" value="TreeGrafter"/>
</dbReference>
<dbReference type="InterPro" id="IPR003837">
    <property type="entry name" value="GatC"/>
</dbReference>
<dbReference type="GO" id="GO:0006450">
    <property type="term" value="P:regulation of translational fidelity"/>
    <property type="evidence" value="ECO:0007669"/>
    <property type="project" value="InterPro"/>
</dbReference>
<dbReference type="PANTHER" id="PTHR15004">
    <property type="entry name" value="GLUTAMYL-TRNA(GLN) AMIDOTRANSFERASE SUBUNIT C, MITOCHONDRIAL"/>
    <property type="match status" value="1"/>
</dbReference>
<dbReference type="EMBL" id="UINC01027273">
    <property type="protein sequence ID" value="SVB06233.1"/>
    <property type="molecule type" value="Genomic_DNA"/>
</dbReference>
<dbReference type="SUPFAM" id="SSF141000">
    <property type="entry name" value="Glu-tRNAGln amidotransferase C subunit"/>
    <property type="match status" value="1"/>
</dbReference>
<proteinExistence type="inferred from homology"/>
<name>A0A382AZ07_9ZZZZ</name>
<dbReference type="PANTHER" id="PTHR15004:SF0">
    <property type="entry name" value="GLUTAMYL-TRNA(GLN) AMIDOTRANSFERASE SUBUNIT C, MITOCHONDRIAL"/>
    <property type="match status" value="1"/>
</dbReference>
<dbReference type="InterPro" id="IPR036113">
    <property type="entry name" value="Asp/Glu-ADT_sf_sub_c"/>
</dbReference>
<protein>
    <recommendedName>
        <fullName evidence="2">Aspartyl/glutamyl-tRNA(Asn/Gln) amidotransferase subunit C</fullName>
    </recommendedName>
</protein>